<dbReference type="CDD" id="cd00867">
    <property type="entry name" value="Trans_IPPS"/>
    <property type="match status" value="1"/>
</dbReference>
<evidence type="ECO:0000256" key="1">
    <source>
        <dbReference type="ARBA" id="ARBA00001946"/>
    </source>
</evidence>
<keyword evidence="4" id="KW-0479">Metal-binding</keyword>
<keyword evidence="3" id="KW-0808">Transferase</keyword>
<keyword evidence="5" id="KW-0460">Magnesium</keyword>
<dbReference type="EMBL" id="GU567959">
    <property type="protein sequence ID" value="ADI21581.1"/>
    <property type="molecule type" value="Genomic_DNA"/>
</dbReference>
<evidence type="ECO:0000256" key="5">
    <source>
        <dbReference type="ARBA" id="ARBA00022842"/>
    </source>
</evidence>
<evidence type="ECO:0000256" key="3">
    <source>
        <dbReference type="ARBA" id="ARBA00022679"/>
    </source>
</evidence>
<evidence type="ECO:0000256" key="4">
    <source>
        <dbReference type="ARBA" id="ARBA00022723"/>
    </source>
</evidence>
<protein>
    <submittedName>
        <fullName evidence="6">Geranylgeranyl pyrophosphate synthase</fullName>
    </submittedName>
</protein>
<organism evidence="6">
    <name type="scientific">uncultured verrucomicrobium HF0070_35E03</name>
    <dbReference type="NCBI Taxonomy" id="723595"/>
    <lineage>
        <taxon>Bacteria</taxon>
        <taxon>Pseudomonadati</taxon>
        <taxon>Verrucomicrobiota</taxon>
        <taxon>environmental samples</taxon>
    </lineage>
</organism>
<dbReference type="PROSITE" id="PS00444">
    <property type="entry name" value="POLYPRENYL_SYNTHASE_2"/>
    <property type="match status" value="1"/>
</dbReference>
<accession>E7C2A7</accession>
<dbReference type="InterPro" id="IPR033749">
    <property type="entry name" value="Polyprenyl_synt_CS"/>
</dbReference>
<reference evidence="6" key="1">
    <citation type="submission" date="2010-01" db="EMBL/GenBank/DDBJ databases">
        <title>Genome fragments of uncultured bacteria from the North Pacific subtropical Gyre.</title>
        <authorList>
            <person name="Pham V.D."/>
            <person name="Delong E.F."/>
        </authorList>
    </citation>
    <scope>NUCLEOTIDE SEQUENCE</scope>
</reference>
<name>E7C2A7_9BACT</name>
<comment type="cofactor">
    <cofactor evidence="1">
        <name>Mg(2+)</name>
        <dbReference type="ChEBI" id="CHEBI:18420"/>
    </cofactor>
</comment>
<evidence type="ECO:0000313" key="6">
    <source>
        <dbReference type="EMBL" id="ADI21581.1"/>
    </source>
</evidence>
<evidence type="ECO:0000256" key="2">
    <source>
        <dbReference type="ARBA" id="ARBA00006706"/>
    </source>
</evidence>
<proteinExistence type="inferred from homology"/>
<dbReference type="InterPro" id="IPR000092">
    <property type="entry name" value="Polyprenyl_synt"/>
</dbReference>
<dbReference type="GO" id="GO:0004659">
    <property type="term" value="F:prenyltransferase activity"/>
    <property type="evidence" value="ECO:0007669"/>
    <property type="project" value="InterPro"/>
</dbReference>
<dbReference type="InterPro" id="IPR008949">
    <property type="entry name" value="Isoprenoid_synthase_dom_sf"/>
</dbReference>
<dbReference type="PANTHER" id="PTHR12001:SF69">
    <property type="entry name" value="ALL TRANS-POLYPRENYL-DIPHOSPHATE SYNTHASE PDSS1"/>
    <property type="match status" value="1"/>
</dbReference>
<dbReference type="GO" id="GO:0046872">
    <property type="term" value="F:metal ion binding"/>
    <property type="evidence" value="ECO:0007669"/>
    <property type="project" value="UniProtKB-KW"/>
</dbReference>
<dbReference type="PANTHER" id="PTHR12001">
    <property type="entry name" value="GERANYLGERANYL PYROPHOSPHATE SYNTHASE"/>
    <property type="match status" value="1"/>
</dbReference>
<comment type="similarity">
    <text evidence="2">Belongs to the FPP/GGPP synthase family.</text>
</comment>
<dbReference type="AlphaFoldDB" id="E7C2A7"/>
<sequence>MGLNDYLSIIQGKTGELFRAACEVGTHLAGFSKETTIQAGNFGSSLGIIYQIYDDLVDSFGNPGDINKSLGSDFESGKVTLPLLLLLEEVNDSESANLLSILQQRRDILQDRKLIVELFGKYHILDKCMEELNSKVRSATACLNGIEEENLISNLKCFLRSFSYKLKNLNDLRTSNFLAV</sequence>
<dbReference type="Pfam" id="PF00348">
    <property type="entry name" value="polyprenyl_synt"/>
    <property type="match status" value="1"/>
</dbReference>
<dbReference type="SUPFAM" id="SSF48576">
    <property type="entry name" value="Terpenoid synthases"/>
    <property type="match status" value="1"/>
</dbReference>
<dbReference type="Gene3D" id="1.10.600.10">
    <property type="entry name" value="Farnesyl Diphosphate Synthase"/>
    <property type="match status" value="1"/>
</dbReference>
<dbReference type="GO" id="GO:0008299">
    <property type="term" value="P:isoprenoid biosynthetic process"/>
    <property type="evidence" value="ECO:0007669"/>
    <property type="project" value="InterPro"/>
</dbReference>